<protein>
    <submittedName>
        <fullName evidence="2">Uncharacterized protein</fullName>
    </submittedName>
</protein>
<feature type="compositionally biased region" description="Basic and acidic residues" evidence="1">
    <location>
        <begin position="73"/>
        <end position="96"/>
    </location>
</feature>
<feature type="region of interest" description="Disordered" evidence="1">
    <location>
        <begin position="70"/>
        <end position="96"/>
    </location>
</feature>
<dbReference type="AlphaFoldDB" id="A0A9W9Z677"/>
<reference evidence="2" key="1">
    <citation type="submission" date="2023-01" db="EMBL/GenBank/DDBJ databases">
        <title>Genome assembly of the deep-sea coral Lophelia pertusa.</title>
        <authorList>
            <person name="Herrera S."/>
            <person name="Cordes E."/>
        </authorList>
    </citation>
    <scope>NUCLEOTIDE SEQUENCE</scope>
    <source>
        <strain evidence="2">USNM1676648</strain>
        <tissue evidence="2">Polyp</tissue>
    </source>
</reference>
<evidence type="ECO:0000313" key="3">
    <source>
        <dbReference type="Proteomes" id="UP001163046"/>
    </source>
</evidence>
<keyword evidence="3" id="KW-1185">Reference proteome</keyword>
<feature type="non-terminal residue" evidence="2">
    <location>
        <position position="1"/>
    </location>
</feature>
<evidence type="ECO:0000256" key="1">
    <source>
        <dbReference type="SAM" id="MobiDB-lite"/>
    </source>
</evidence>
<dbReference type="Proteomes" id="UP001163046">
    <property type="component" value="Unassembled WGS sequence"/>
</dbReference>
<proteinExistence type="predicted"/>
<organism evidence="2 3">
    <name type="scientific">Desmophyllum pertusum</name>
    <dbReference type="NCBI Taxonomy" id="174260"/>
    <lineage>
        <taxon>Eukaryota</taxon>
        <taxon>Metazoa</taxon>
        <taxon>Cnidaria</taxon>
        <taxon>Anthozoa</taxon>
        <taxon>Hexacorallia</taxon>
        <taxon>Scleractinia</taxon>
        <taxon>Caryophylliina</taxon>
        <taxon>Caryophylliidae</taxon>
        <taxon>Desmophyllum</taxon>
    </lineage>
</organism>
<gene>
    <name evidence="2" type="ORF">OS493_038296</name>
</gene>
<dbReference type="OrthoDB" id="5998815at2759"/>
<dbReference type="EMBL" id="MU826441">
    <property type="protein sequence ID" value="KAJ7375872.1"/>
    <property type="molecule type" value="Genomic_DNA"/>
</dbReference>
<sequence length="96" mass="10811">PIENMMRCFDSKNTKCLETPTLKELAEIYENSSKEADELDAFMNKVFEASGALFLMSINYLVPSTFVSGIQRDGPKRTSDSVTDPKDLKKIPLEKC</sequence>
<accession>A0A9W9Z677</accession>
<evidence type="ECO:0000313" key="2">
    <source>
        <dbReference type="EMBL" id="KAJ7375872.1"/>
    </source>
</evidence>
<comment type="caution">
    <text evidence="2">The sequence shown here is derived from an EMBL/GenBank/DDBJ whole genome shotgun (WGS) entry which is preliminary data.</text>
</comment>
<name>A0A9W9Z677_9CNID</name>